<keyword evidence="3" id="KW-1185">Reference proteome</keyword>
<dbReference type="GO" id="GO:0016491">
    <property type="term" value="F:oxidoreductase activity"/>
    <property type="evidence" value="ECO:0007669"/>
    <property type="project" value="InterPro"/>
</dbReference>
<evidence type="ECO:0000313" key="3">
    <source>
        <dbReference type="Proteomes" id="UP000276301"/>
    </source>
</evidence>
<comment type="caution">
    <text evidence="2">The sequence shown here is derived from an EMBL/GenBank/DDBJ whole genome shotgun (WGS) entry which is preliminary data.</text>
</comment>
<feature type="domain" description="Putative nitroreductase TM1586" evidence="1">
    <location>
        <begin position="6"/>
        <end position="220"/>
    </location>
</feature>
<dbReference type="InterPro" id="IPR029478">
    <property type="entry name" value="TM1586_NiRdase"/>
</dbReference>
<name>A0A498CK24_9FIRM</name>
<dbReference type="Gene3D" id="3.40.109.10">
    <property type="entry name" value="NADH Oxidase"/>
    <property type="match status" value="1"/>
</dbReference>
<gene>
    <name evidence="2" type="ORF">D4A47_12515</name>
</gene>
<dbReference type="Pfam" id="PF14512">
    <property type="entry name" value="TM1586_NiRdase"/>
    <property type="match status" value="1"/>
</dbReference>
<dbReference type="EMBL" id="RCHT01000036">
    <property type="protein sequence ID" value="RLL08128.1"/>
    <property type="molecule type" value="Genomic_DNA"/>
</dbReference>
<dbReference type="Proteomes" id="UP000276301">
    <property type="component" value="Unassembled WGS sequence"/>
</dbReference>
<evidence type="ECO:0000313" key="2">
    <source>
        <dbReference type="EMBL" id="RLL08128.1"/>
    </source>
</evidence>
<reference evidence="2 3" key="1">
    <citation type="submission" date="2018-10" db="EMBL/GenBank/DDBJ databases">
        <title>Anaerotruncus faecis sp. nov., isolated from human feces.</title>
        <authorList>
            <person name="Wang Y.-J."/>
        </authorList>
    </citation>
    <scope>NUCLEOTIDE SEQUENCE [LARGE SCALE GENOMIC DNA]</scope>
    <source>
        <strain evidence="2 3">22A2-44</strain>
    </source>
</reference>
<evidence type="ECO:0000259" key="1">
    <source>
        <dbReference type="Pfam" id="PF14512"/>
    </source>
</evidence>
<accession>A0A498CK24</accession>
<protein>
    <submittedName>
        <fullName evidence="2">Nitroreductase</fullName>
    </submittedName>
</protein>
<dbReference type="Gene3D" id="3.40.109.30">
    <property type="entry name" value="putative nitroreductase (tm1586), domain 2"/>
    <property type="match status" value="1"/>
</dbReference>
<organism evidence="2 3">
    <name type="scientific">Anaerotruncus massiliensis</name>
    <name type="common">ex Liu et al. 2021</name>
    <dbReference type="NCBI Taxonomy" id="2321404"/>
    <lineage>
        <taxon>Bacteria</taxon>
        <taxon>Bacillati</taxon>
        <taxon>Bacillota</taxon>
        <taxon>Clostridia</taxon>
        <taxon>Eubacteriales</taxon>
        <taxon>Oscillospiraceae</taxon>
        <taxon>Anaerotruncus</taxon>
    </lineage>
</organism>
<dbReference type="SUPFAM" id="SSF55469">
    <property type="entry name" value="FMN-dependent nitroreductase-like"/>
    <property type="match status" value="1"/>
</dbReference>
<dbReference type="InterPro" id="IPR000415">
    <property type="entry name" value="Nitroreductase-like"/>
</dbReference>
<dbReference type="AlphaFoldDB" id="A0A498CK24"/>
<sequence length="255" mass="28990">MLNNSLYDMIFKRKSFHLFRDTGDTGISSDELRSIEETWRSLVPLCPGIRTAIRIVPAGETTCKRGQQACILLYSERKDHYLQNIGYLGEQLELSLVSQNIGTLWYGIGKAPGPPPEGLDFVIMIAIAKIDDGQKFRKDLFRSKRKPVGEIWRGEPVEGVTEIVRFAPSACNTQPWLVEREGDTLRVYRVRKPGRSGIMPAGQVAFYNQIDLGIFLCFLDLCLQRRHIRYEAKLHADPGSDGEKTLAAVYKWKRD</sequence>
<proteinExistence type="predicted"/>